<keyword evidence="12" id="KW-0010">Activator</keyword>
<evidence type="ECO:0000256" key="12">
    <source>
        <dbReference type="ARBA" id="ARBA00023159"/>
    </source>
</evidence>
<feature type="region of interest" description="Disordered" evidence="16">
    <location>
        <begin position="614"/>
        <end position="633"/>
    </location>
</feature>
<feature type="region of interest" description="Disordered" evidence="16">
    <location>
        <begin position="531"/>
        <end position="577"/>
    </location>
</feature>
<keyword evidence="8" id="KW-0862">Zinc</keyword>
<dbReference type="GO" id="GO:0043565">
    <property type="term" value="F:sequence-specific DNA binding"/>
    <property type="evidence" value="ECO:0007669"/>
    <property type="project" value="InterPro"/>
</dbReference>
<dbReference type="AlphaFoldDB" id="A0A261XXA0"/>
<sequence>MEYPDDMDYQYYRLPPKVQPIPPSFGMDRGADITAAVSGLDQLSMTAIKPPTENFELSGMYSTTGFDMVTVLSKLVSRPNPQIHLGPIDMSCSFLVVDARQYDFPIVYVSPTFEKLTAYTANEILGRNCRFLQAPDGMVAAGSRRRYTDNAAVFHLKTHTIQGKESQASIINYRKGGQPFINLITIIPITWESDEIAYFVGLQVDLVERPNAILEKMKDGSYMVNYQMTNIPPFIPPVFAKEPVDDYFRDIPTAAPFPAAPEVFQLLGNADPDNVKMEWNKMLLEHADNFVHVISLKDHFLYCSPSCRALLGYEPDEIVGKSLSAICHPSDIVPVMRELKEASAASENFSIVYRIRRKDAGYMWFECQGRMYMEQGKGRKCVILSGKERSVYRLIWDDIINSVIMKEGMLSLEDTYKRLFVDSEFWAKCTLDGLFLHATNSSLSVLGIPHEEMVGISIYQLVRSDRTTDMTSVLSQVKEGKTVNLRHLLQNRKGQYIQVNSTFFPGDISYGVGKPSFMLVQIREITAPISNQRSTSTSSTSSLIPSSSSTSESETTSSGSSTSSSPPPGSTEITLPNGEDNVFEELEPVRSTSWQFELHQLRLTNKKLKEELEALSAPKRKKKKAQSSANEGRICGFCQRRDSPEWRKGPNGPKELCNACGLRYAKKLSLESSGIEPLSDNK</sequence>
<evidence type="ECO:0000256" key="4">
    <source>
        <dbReference type="ARBA" id="ARBA00022643"/>
    </source>
</evidence>
<evidence type="ECO:0000259" key="17">
    <source>
        <dbReference type="PROSITE" id="PS50112"/>
    </source>
</evidence>
<feature type="domain" description="PAC" evidence="18">
    <location>
        <begin position="164"/>
        <end position="218"/>
    </location>
</feature>
<evidence type="ECO:0000256" key="5">
    <source>
        <dbReference type="ARBA" id="ARBA00022723"/>
    </source>
</evidence>
<evidence type="ECO:0000256" key="8">
    <source>
        <dbReference type="ARBA" id="ARBA00022833"/>
    </source>
</evidence>
<keyword evidence="9" id="KW-0157">Chromophore</keyword>
<protein>
    <recommendedName>
        <fullName evidence="22">White collar 1 protein</fullName>
    </recommendedName>
</protein>
<keyword evidence="13" id="KW-0804">Transcription</keyword>
<dbReference type="PANTHER" id="PTHR47429:SF7">
    <property type="entry name" value="GATA-FACTOR"/>
    <property type="match status" value="1"/>
</dbReference>
<evidence type="ECO:0000256" key="6">
    <source>
        <dbReference type="ARBA" id="ARBA00022737"/>
    </source>
</evidence>
<dbReference type="SUPFAM" id="SSF57716">
    <property type="entry name" value="Glucocorticoid receptor-like (DNA-binding domain)"/>
    <property type="match status" value="1"/>
</dbReference>
<keyword evidence="4" id="KW-0288">FMN</keyword>
<keyword evidence="10" id="KW-0805">Transcription regulation</keyword>
<evidence type="ECO:0000256" key="3">
    <source>
        <dbReference type="ARBA" id="ARBA00022630"/>
    </source>
</evidence>
<keyword evidence="5" id="KW-0479">Metal-binding</keyword>
<dbReference type="Gene3D" id="3.30.50.10">
    <property type="entry name" value="Erythroid Transcription Factor GATA-1, subunit A"/>
    <property type="match status" value="1"/>
</dbReference>
<evidence type="ECO:0000313" key="20">
    <source>
        <dbReference type="EMBL" id="OZJ02977.1"/>
    </source>
</evidence>
<evidence type="ECO:0000256" key="9">
    <source>
        <dbReference type="ARBA" id="ARBA00022991"/>
    </source>
</evidence>
<keyword evidence="11" id="KW-0238">DNA-binding</keyword>
<dbReference type="InterPro" id="IPR013088">
    <property type="entry name" value="Znf_NHR/GATA"/>
</dbReference>
<evidence type="ECO:0000256" key="11">
    <source>
        <dbReference type="ARBA" id="ARBA00023125"/>
    </source>
</evidence>
<dbReference type="SMART" id="SM00091">
    <property type="entry name" value="PAS"/>
    <property type="match status" value="3"/>
</dbReference>
<evidence type="ECO:0000256" key="14">
    <source>
        <dbReference type="ARBA" id="ARBA00023170"/>
    </source>
</evidence>
<feature type="domain" description="PAS" evidence="17">
    <location>
        <begin position="276"/>
        <end position="346"/>
    </location>
</feature>
<feature type="domain" description="PAS" evidence="17">
    <location>
        <begin position="94"/>
        <end position="128"/>
    </location>
</feature>
<feature type="compositionally biased region" description="Low complexity" evidence="16">
    <location>
        <begin position="534"/>
        <end position="574"/>
    </location>
</feature>
<keyword evidence="14" id="KW-0675">Receptor</keyword>
<evidence type="ECO:0000256" key="16">
    <source>
        <dbReference type="SAM" id="MobiDB-lite"/>
    </source>
</evidence>
<dbReference type="NCBIfam" id="TIGR00229">
    <property type="entry name" value="sensory_box"/>
    <property type="match status" value="1"/>
</dbReference>
<name>A0A261XXA0_9FUNG</name>
<dbReference type="GO" id="GO:0006355">
    <property type="term" value="P:regulation of DNA-templated transcription"/>
    <property type="evidence" value="ECO:0007669"/>
    <property type="project" value="InterPro"/>
</dbReference>
<dbReference type="Proteomes" id="UP000242875">
    <property type="component" value="Unassembled WGS sequence"/>
</dbReference>
<dbReference type="PROSITE" id="PS50112">
    <property type="entry name" value="PAS"/>
    <property type="match status" value="3"/>
</dbReference>
<evidence type="ECO:0000259" key="19">
    <source>
        <dbReference type="PROSITE" id="PS50114"/>
    </source>
</evidence>
<evidence type="ECO:0000313" key="21">
    <source>
        <dbReference type="Proteomes" id="UP000242875"/>
    </source>
</evidence>
<keyword evidence="21" id="KW-1185">Reference proteome</keyword>
<dbReference type="PROSITE" id="PS50113">
    <property type="entry name" value="PAC"/>
    <property type="match status" value="1"/>
</dbReference>
<evidence type="ECO:0000256" key="7">
    <source>
        <dbReference type="ARBA" id="ARBA00022771"/>
    </source>
</evidence>
<dbReference type="Gene3D" id="3.30.450.20">
    <property type="entry name" value="PAS domain"/>
    <property type="match status" value="3"/>
</dbReference>
<dbReference type="Pfam" id="PF13426">
    <property type="entry name" value="PAS_9"/>
    <property type="match status" value="2"/>
</dbReference>
<dbReference type="SMART" id="SM00401">
    <property type="entry name" value="ZnF_GATA"/>
    <property type="match status" value="1"/>
</dbReference>
<keyword evidence="3" id="KW-0285">Flavoprotein</keyword>
<keyword evidence="2" id="KW-0716">Sensory transduction</keyword>
<dbReference type="InterPro" id="IPR001610">
    <property type="entry name" value="PAC"/>
</dbReference>
<proteinExistence type="predicted"/>
<feature type="domain" description="PAS" evidence="17">
    <location>
        <begin position="432"/>
        <end position="481"/>
    </location>
</feature>
<organism evidence="20 21">
    <name type="scientific">Bifiguratus adelaidae</name>
    <dbReference type="NCBI Taxonomy" id="1938954"/>
    <lineage>
        <taxon>Eukaryota</taxon>
        <taxon>Fungi</taxon>
        <taxon>Fungi incertae sedis</taxon>
        <taxon>Mucoromycota</taxon>
        <taxon>Mucoromycotina</taxon>
        <taxon>Endogonomycetes</taxon>
        <taxon>Endogonales</taxon>
        <taxon>Endogonales incertae sedis</taxon>
        <taxon>Bifiguratus</taxon>
    </lineage>
</organism>
<dbReference type="InterPro" id="IPR000700">
    <property type="entry name" value="PAS-assoc_C"/>
</dbReference>
<dbReference type="CDD" id="cd00130">
    <property type="entry name" value="PAS"/>
    <property type="match status" value="3"/>
</dbReference>
<evidence type="ECO:0000256" key="13">
    <source>
        <dbReference type="ARBA" id="ARBA00023163"/>
    </source>
</evidence>
<dbReference type="InterPro" id="IPR013655">
    <property type="entry name" value="PAS_fold_3"/>
</dbReference>
<dbReference type="Pfam" id="PF00320">
    <property type="entry name" value="GATA"/>
    <property type="match status" value="1"/>
</dbReference>
<evidence type="ECO:0000256" key="1">
    <source>
        <dbReference type="ARBA" id="ARBA00022543"/>
    </source>
</evidence>
<dbReference type="GO" id="GO:0005634">
    <property type="term" value="C:nucleus"/>
    <property type="evidence" value="ECO:0007669"/>
    <property type="project" value="TreeGrafter"/>
</dbReference>
<dbReference type="GO" id="GO:0009881">
    <property type="term" value="F:photoreceptor activity"/>
    <property type="evidence" value="ECO:0007669"/>
    <property type="project" value="UniProtKB-KW"/>
</dbReference>
<gene>
    <name evidence="20" type="ORF">BZG36_03143</name>
</gene>
<evidence type="ECO:0000256" key="10">
    <source>
        <dbReference type="ARBA" id="ARBA00023015"/>
    </source>
</evidence>
<dbReference type="EMBL" id="MVBO01000112">
    <property type="protein sequence ID" value="OZJ02977.1"/>
    <property type="molecule type" value="Genomic_DNA"/>
</dbReference>
<evidence type="ECO:0008006" key="22">
    <source>
        <dbReference type="Google" id="ProtNLM"/>
    </source>
</evidence>
<reference evidence="20 21" key="1">
    <citation type="journal article" date="2017" name="Mycologia">
        <title>Bifiguratus adelaidae, gen. et sp. nov., a new member of Mucoromycotina in endophytic and soil-dwelling habitats.</title>
        <authorList>
            <person name="Torres-Cruz T.J."/>
            <person name="Billingsley Tobias T.L."/>
            <person name="Almatruk M."/>
            <person name="Hesse C."/>
            <person name="Kuske C.R."/>
            <person name="Desiro A."/>
            <person name="Benucci G.M."/>
            <person name="Bonito G."/>
            <person name="Stajich J.E."/>
            <person name="Dunlap C."/>
            <person name="Arnold A.E."/>
            <person name="Porras-Alfaro A."/>
        </authorList>
    </citation>
    <scope>NUCLEOTIDE SEQUENCE [LARGE SCALE GENOMIC DNA]</scope>
    <source>
        <strain evidence="20 21">AZ0501</strain>
    </source>
</reference>
<dbReference type="SMART" id="SM00086">
    <property type="entry name" value="PAC"/>
    <property type="match status" value="2"/>
</dbReference>
<keyword evidence="1" id="KW-0600">Photoreceptor protein</keyword>
<dbReference type="GO" id="GO:0008270">
    <property type="term" value="F:zinc ion binding"/>
    <property type="evidence" value="ECO:0007669"/>
    <property type="project" value="UniProtKB-KW"/>
</dbReference>
<comment type="caution">
    <text evidence="20">The sequence shown here is derived from an EMBL/GenBank/DDBJ whole genome shotgun (WGS) entry which is preliminary data.</text>
</comment>
<dbReference type="InterPro" id="IPR000014">
    <property type="entry name" value="PAS"/>
</dbReference>
<evidence type="ECO:0000259" key="18">
    <source>
        <dbReference type="PROSITE" id="PS50113"/>
    </source>
</evidence>
<dbReference type="CDD" id="cd00202">
    <property type="entry name" value="ZnF_GATA"/>
    <property type="match status" value="1"/>
</dbReference>
<keyword evidence="6" id="KW-0677">Repeat</keyword>
<dbReference type="InterPro" id="IPR000679">
    <property type="entry name" value="Znf_GATA"/>
</dbReference>
<dbReference type="FunFam" id="3.30.450.20:FF:000064">
    <property type="entry name" value="Vivid PAS protein VVD"/>
    <property type="match status" value="1"/>
</dbReference>
<dbReference type="SUPFAM" id="SSF55785">
    <property type="entry name" value="PYP-like sensor domain (PAS domain)"/>
    <property type="match status" value="3"/>
</dbReference>
<dbReference type="PROSITE" id="PS50114">
    <property type="entry name" value="GATA_ZN_FINGER_2"/>
    <property type="match status" value="1"/>
</dbReference>
<evidence type="ECO:0000256" key="15">
    <source>
        <dbReference type="PROSITE-ProRule" id="PRU00094"/>
    </source>
</evidence>
<accession>A0A261XXA0</accession>
<dbReference type="Pfam" id="PF08447">
    <property type="entry name" value="PAS_3"/>
    <property type="match status" value="1"/>
</dbReference>
<dbReference type="OrthoDB" id="447251at2759"/>
<keyword evidence="7 15" id="KW-0863">Zinc-finger</keyword>
<feature type="domain" description="GATA-type" evidence="19">
    <location>
        <begin position="629"/>
        <end position="664"/>
    </location>
</feature>
<dbReference type="PANTHER" id="PTHR47429">
    <property type="entry name" value="PROTEIN TWIN LOV 1"/>
    <property type="match status" value="1"/>
</dbReference>
<evidence type="ECO:0000256" key="2">
    <source>
        <dbReference type="ARBA" id="ARBA00022606"/>
    </source>
</evidence>
<dbReference type="InterPro" id="IPR035965">
    <property type="entry name" value="PAS-like_dom_sf"/>
</dbReference>